<dbReference type="PANTHER" id="PTHR44394">
    <property type="entry name" value="BETA-ALANINE-ACTIVATING ENZYME"/>
    <property type="match status" value="1"/>
</dbReference>
<dbReference type="EMBL" id="CAJOAY010017698">
    <property type="protein sequence ID" value="CAF4313705.1"/>
    <property type="molecule type" value="Genomic_DNA"/>
</dbReference>
<dbReference type="InterPro" id="IPR015943">
    <property type="entry name" value="WD40/YVTN_repeat-like_dom_sf"/>
</dbReference>
<feature type="non-terminal residue" evidence="2">
    <location>
        <position position="1"/>
    </location>
</feature>
<dbReference type="GO" id="GO:0043041">
    <property type="term" value="P:amino acid activation for nonribosomal peptide biosynthetic process"/>
    <property type="evidence" value="ECO:0007669"/>
    <property type="project" value="TreeGrafter"/>
</dbReference>
<sequence length="162" mass="18351">SSYQCQDLIKAIPCIHSSNDIVYLGSHDQFIHAIHIEENLSKCIWKYGLNSSCASSPQLSLDNEYLYVATLNGNIFAFKSNDGILLWKQSLNKPIFSTIVIWKDKFILIGCVDEKLYCLSCDDGEQKWTFSTNGPIFSSPCLFNNTLFIGCHDQYLYAIDLS</sequence>
<organism evidence="2 3">
    <name type="scientific">Adineta steineri</name>
    <dbReference type="NCBI Taxonomy" id="433720"/>
    <lineage>
        <taxon>Eukaryota</taxon>
        <taxon>Metazoa</taxon>
        <taxon>Spiralia</taxon>
        <taxon>Gnathifera</taxon>
        <taxon>Rotifera</taxon>
        <taxon>Eurotatoria</taxon>
        <taxon>Bdelloidea</taxon>
        <taxon>Adinetida</taxon>
        <taxon>Adinetidae</taxon>
        <taxon>Adineta</taxon>
    </lineage>
</organism>
<feature type="non-terminal residue" evidence="2">
    <location>
        <position position="162"/>
    </location>
</feature>
<dbReference type="Pfam" id="PF13570">
    <property type="entry name" value="Beta-prop_ACSF4"/>
    <property type="match status" value="1"/>
</dbReference>
<name>A0A820IRY8_9BILA</name>
<dbReference type="SMART" id="SM00564">
    <property type="entry name" value="PQQ"/>
    <property type="match status" value="4"/>
</dbReference>
<dbReference type="InterPro" id="IPR002372">
    <property type="entry name" value="PQQ_rpt_dom"/>
</dbReference>
<comment type="caution">
    <text evidence="2">The sequence shown here is derived from an EMBL/GenBank/DDBJ whole genome shotgun (WGS) entry which is preliminary data.</text>
</comment>
<evidence type="ECO:0000313" key="3">
    <source>
        <dbReference type="Proteomes" id="UP000663881"/>
    </source>
</evidence>
<reference evidence="2" key="1">
    <citation type="submission" date="2021-02" db="EMBL/GenBank/DDBJ databases">
        <authorList>
            <person name="Nowell W R."/>
        </authorList>
    </citation>
    <scope>NUCLEOTIDE SEQUENCE</scope>
</reference>
<dbReference type="InterPro" id="IPR011047">
    <property type="entry name" value="Quinoprotein_ADH-like_sf"/>
</dbReference>
<feature type="domain" description="Pyrrolo-quinoline quinone repeat" evidence="1">
    <location>
        <begin position="2"/>
        <end position="161"/>
    </location>
</feature>
<accession>A0A820IRY8</accession>
<dbReference type="Proteomes" id="UP000663881">
    <property type="component" value="Unassembled WGS sequence"/>
</dbReference>
<dbReference type="SUPFAM" id="SSF50998">
    <property type="entry name" value="Quinoprotein alcohol dehydrogenase-like"/>
    <property type="match status" value="1"/>
</dbReference>
<evidence type="ECO:0000313" key="2">
    <source>
        <dbReference type="EMBL" id="CAF4313705.1"/>
    </source>
</evidence>
<dbReference type="PANTHER" id="PTHR44394:SF1">
    <property type="entry name" value="BETA-ALANINE-ACTIVATING ENZYME"/>
    <property type="match status" value="1"/>
</dbReference>
<dbReference type="InterPro" id="IPR018391">
    <property type="entry name" value="PQQ_b-propeller_rpt"/>
</dbReference>
<evidence type="ECO:0000259" key="1">
    <source>
        <dbReference type="Pfam" id="PF13570"/>
    </source>
</evidence>
<dbReference type="AlphaFoldDB" id="A0A820IRY8"/>
<gene>
    <name evidence="2" type="ORF">OKA104_LOCUS46867</name>
</gene>
<dbReference type="Gene3D" id="2.130.10.10">
    <property type="entry name" value="YVTN repeat-like/Quinoprotein amine dehydrogenase"/>
    <property type="match status" value="1"/>
</dbReference>
<dbReference type="InterPro" id="IPR052091">
    <property type="entry name" value="Beta-ala_Activ/Resist"/>
</dbReference>
<protein>
    <recommendedName>
        <fullName evidence="1">Pyrrolo-quinoline quinone repeat domain-containing protein</fullName>
    </recommendedName>
</protein>
<proteinExistence type="predicted"/>